<dbReference type="PANTHER" id="PTHR45832">
    <property type="entry name" value="SERINE/THREONINE-PROTEIN KINASE SAMKA-RELATED-RELATED"/>
    <property type="match status" value="1"/>
</dbReference>
<feature type="region of interest" description="Disordered" evidence="4">
    <location>
        <begin position="21"/>
        <end position="43"/>
    </location>
</feature>
<dbReference type="InterPro" id="IPR000719">
    <property type="entry name" value="Prot_kinase_dom"/>
</dbReference>
<reference evidence="6" key="2">
    <citation type="submission" date="2020-04" db="EMBL/GenBank/DDBJ databases">
        <authorList>
            <person name="Santos R.A.C."/>
            <person name="Steenwyk J.L."/>
            <person name="Rivero-Menendez O."/>
            <person name="Mead M.E."/>
            <person name="Silva L.P."/>
            <person name="Bastos R.W."/>
            <person name="Alastruey-Izquierdo A."/>
            <person name="Goldman G.H."/>
            <person name="Rokas A."/>
        </authorList>
    </citation>
    <scope>NUCLEOTIDE SEQUENCE</scope>
    <source>
        <strain evidence="6">CNM-CM6805</strain>
    </source>
</reference>
<keyword evidence="7" id="KW-1185">Reference proteome</keyword>
<reference evidence="6" key="1">
    <citation type="journal article" date="2020" name="bioRxiv">
        <title>Genomic and phenotypic heterogeneity of clinical isolates of the human pathogens Aspergillus fumigatus, Aspergillus lentulus and Aspergillus fumigatiaffinis.</title>
        <authorList>
            <person name="dos Santos R.A.C."/>
            <person name="Steenwyk J.L."/>
            <person name="Rivero-Menendez O."/>
            <person name="Mead M.E."/>
            <person name="Silva L.P."/>
            <person name="Bastos R.W."/>
            <person name="Alastruey-Izquierdo A."/>
            <person name="Goldman G.H."/>
            <person name="Rokas A."/>
        </authorList>
    </citation>
    <scope>NUCLEOTIDE SEQUENCE</scope>
    <source>
        <strain evidence="6">CNM-CM6805</strain>
    </source>
</reference>
<evidence type="ECO:0000259" key="5">
    <source>
        <dbReference type="PROSITE" id="PS50011"/>
    </source>
</evidence>
<dbReference type="Gene3D" id="1.10.510.10">
    <property type="entry name" value="Transferase(Phosphotransferase) domain 1"/>
    <property type="match status" value="1"/>
</dbReference>
<dbReference type="SMART" id="SM00220">
    <property type="entry name" value="S_TKc"/>
    <property type="match status" value="1"/>
</dbReference>
<dbReference type="AlphaFoldDB" id="A0A8H4GTX0"/>
<dbReference type="GO" id="GO:0004672">
    <property type="term" value="F:protein kinase activity"/>
    <property type="evidence" value="ECO:0007669"/>
    <property type="project" value="InterPro"/>
</dbReference>
<protein>
    <recommendedName>
        <fullName evidence="5">Protein kinase domain-containing protein</fullName>
    </recommendedName>
</protein>
<sequence>MADHITKRSTILPQQLFNMEEHRTQDSSTESVPPTQVKPSPKLTKTASLLQETTSHFDRFYMINQAGQGVFAVKGVRYLPPCVLKQCSGTKIADHQSLKPARHKNIISLLEYTNIENEQYLVYEYEHVALSLGCVVGRTRFSEADIATVCREVLQGLQYIHSELKISHGSIHVSNILLTSTGEVKIANIGDSMLEKRTLRDRDQDLKAVGSMIINLHDPTTLVAEDMEDDTISESILSDCALGFIENTKENTITQLLKDDFMLLATPDEAWSLRPHYFAALPFGLRIGRRFQRGG</sequence>
<organism evidence="6 7">
    <name type="scientific">Aspergillus fumigatiaffinis</name>
    <dbReference type="NCBI Taxonomy" id="340414"/>
    <lineage>
        <taxon>Eukaryota</taxon>
        <taxon>Fungi</taxon>
        <taxon>Dikarya</taxon>
        <taxon>Ascomycota</taxon>
        <taxon>Pezizomycotina</taxon>
        <taxon>Eurotiomycetes</taxon>
        <taxon>Eurotiomycetidae</taxon>
        <taxon>Eurotiales</taxon>
        <taxon>Aspergillaceae</taxon>
        <taxon>Aspergillus</taxon>
        <taxon>Aspergillus subgen. Fumigati</taxon>
    </lineage>
</organism>
<dbReference type="InterPro" id="IPR011009">
    <property type="entry name" value="Kinase-like_dom_sf"/>
</dbReference>
<dbReference type="EMBL" id="JAAAPX010000161">
    <property type="protein sequence ID" value="KAF4228056.1"/>
    <property type="molecule type" value="Genomic_DNA"/>
</dbReference>
<evidence type="ECO:0000313" key="7">
    <source>
        <dbReference type="Proteomes" id="UP000653565"/>
    </source>
</evidence>
<dbReference type="Pfam" id="PF00069">
    <property type="entry name" value="Pkinase"/>
    <property type="match status" value="1"/>
</dbReference>
<proteinExistence type="inferred from homology"/>
<dbReference type="PROSITE" id="PS50011">
    <property type="entry name" value="PROTEIN_KINASE_DOM"/>
    <property type="match status" value="1"/>
</dbReference>
<comment type="caution">
    <text evidence="6">The sequence shown here is derived from an EMBL/GenBank/DDBJ whole genome shotgun (WGS) entry which is preliminary data.</text>
</comment>
<dbReference type="SUPFAM" id="SSF56112">
    <property type="entry name" value="Protein kinase-like (PK-like)"/>
    <property type="match status" value="1"/>
</dbReference>
<feature type="compositionally biased region" description="Polar residues" evidence="4">
    <location>
        <begin position="26"/>
        <end position="43"/>
    </location>
</feature>
<dbReference type="Proteomes" id="UP000653565">
    <property type="component" value="Unassembled WGS sequence"/>
</dbReference>
<evidence type="ECO:0000256" key="3">
    <source>
        <dbReference type="ARBA" id="ARBA00022840"/>
    </source>
</evidence>
<keyword evidence="2" id="KW-0547">Nucleotide-binding</keyword>
<evidence type="ECO:0000313" key="6">
    <source>
        <dbReference type="EMBL" id="KAF4228056.1"/>
    </source>
</evidence>
<evidence type="ECO:0000256" key="4">
    <source>
        <dbReference type="SAM" id="MobiDB-lite"/>
    </source>
</evidence>
<comment type="similarity">
    <text evidence="1">Belongs to the protein kinase superfamily. STE Ser/Thr protein kinase family. STE20 subfamily.</text>
</comment>
<keyword evidence="3" id="KW-0067">ATP-binding</keyword>
<accession>A0A8H4GTX0</accession>
<gene>
    <name evidence="6" type="ORF">CNMCM6805_002487</name>
</gene>
<evidence type="ECO:0000256" key="1">
    <source>
        <dbReference type="ARBA" id="ARBA00008874"/>
    </source>
</evidence>
<dbReference type="GO" id="GO:0005524">
    <property type="term" value="F:ATP binding"/>
    <property type="evidence" value="ECO:0007669"/>
    <property type="project" value="UniProtKB-KW"/>
</dbReference>
<name>A0A8H4GTX0_9EURO</name>
<evidence type="ECO:0000256" key="2">
    <source>
        <dbReference type="ARBA" id="ARBA00022741"/>
    </source>
</evidence>
<dbReference type="InterPro" id="IPR051931">
    <property type="entry name" value="PAK3-like"/>
</dbReference>
<dbReference type="PANTHER" id="PTHR45832:SF22">
    <property type="entry name" value="SERINE_THREONINE-PROTEIN KINASE SAMKA-RELATED"/>
    <property type="match status" value="1"/>
</dbReference>
<feature type="domain" description="Protein kinase" evidence="5">
    <location>
        <begin position="46"/>
        <end position="295"/>
    </location>
</feature>